<proteinExistence type="predicted"/>
<evidence type="ECO:0000256" key="1">
    <source>
        <dbReference type="SAM" id="MobiDB-lite"/>
    </source>
</evidence>
<gene>
    <name evidence="2" type="ORF">UY77_C0026G0001</name>
</gene>
<accession>A0A0G1XM36</accession>
<feature type="compositionally biased region" description="Low complexity" evidence="1">
    <location>
        <begin position="30"/>
        <end position="52"/>
    </location>
</feature>
<dbReference type="AlphaFoldDB" id="A0A0G1XM36"/>
<dbReference type="EMBL" id="LCRI01000026">
    <property type="protein sequence ID" value="KKW32348.1"/>
    <property type="molecule type" value="Genomic_DNA"/>
</dbReference>
<organism evidence="2 3">
    <name type="scientific">Candidatus Uhrbacteria bacterium GW2011_GWA2_53_10</name>
    <dbReference type="NCBI Taxonomy" id="1618980"/>
    <lineage>
        <taxon>Bacteria</taxon>
        <taxon>Candidatus Uhriibacteriota</taxon>
    </lineage>
</organism>
<reference evidence="2 3" key="1">
    <citation type="journal article" date="2015" name="Nature">
        <title>rRNA introns, odd ribosomes, and small enigmatic genomes across a large radiation of phyla.</title>
        <authorList>
            <person name="Brown C.T."/>
            <person name="Hug L.A."/>
            <person name="Thomas B.C."/>
            <person name="Sharon I."/>
            <person name="Castelle C.J."/>
            <person name="Singh A."/>
            <person name="Wilkins M.J."/>
            <person name="Williams K.H."/>
            <person name="Banfield J.F."/>
        </authorList>
    </citation>
    <scope>NUCLEOTIDE SEQUENCE [LARGE SCALE GENOMIC DNA]</scope>
</reference>
<comment type="caution">
    <text evidence="2">The sequence shown here is derived from an EMBL/GenBank/DDBJ whole genome shotgun (WGS) entry which is preliminary data.</text>
</comment>
<feature type="non-terminal residue" evidence="2">
    <location>
        <position position="1"/>
    </location>
</feature>
<evidence type="ECO:0000313" key="3">
    <source>
        <dbReference type="Proteomes" id="UP000034711"/>
    </source>
</evidence>
<feature type="region of interest" description="Disordered" evidence="1">
    <location>
        <begin position="28"/>
        <end position="52"/>
    </location>
</feature>
<evidence type="ECO:0000313" key="2">
    <source>
        <dbReference type="EMBL" id="KKW32348.1"/>
    </source>
</evidence>
<protein>
    <submittedName>
        <fullName evidence="2">Uncharacterized protein</fullName>
    </submittedName>
</protein>
<name>A0A0G1XM36_9BACT</name>
<sequence>AMEHAGKLATGDNKNKIDKMKLVISTGINRATSSPRSIPSAPAAAAAESVPEAATPMEIHDALEQLNKRIAGLANLRGASNPFAGKVQQEYDELQTAVRELGDLVRQRELKGGALLRAEEARDNGPGSQEVVDRLSNEIAELDARIKTSVERTKKS</sequence>
<dbReference type="Proteomes" id="UP000034711">
    <property type="component" value="Unassembled WGS sequence"/>
</dbReference>